<name>A0A915CV42_9BILA</name>
<feature type="compositionally biased region" description="Polar residues" evidence="1">
    <location>
        <begin position="89"/>
        <end position="113"/>
    </location>
</feature>
<reference evidence="3" key="1">
    <citation type="submission" date="2022-11" db="UniProtKB">
        <authorList>
            <consortium name="WormBaseParasite"/>
        </authorList>
    </citation>
    <scope>IDENTIFICATION</scope>
</reference>
<dbReference type="Proteomes" id="UP000887574">
    <property type="component" value="Unplaced"/>
</dbReference>
<accession>A0A915CV42</accession>
<evidence type="ECO:0000313" key="3">
    <source>
        <dbReference type="WBParaSite" id="jg12973.1"/>
    </source>
</evidence>
<evidence type="ECO:0000313" key="2">
    <source>
        <dbReference type="Proteomes" id="UP000887574"/>
    </source>
</evidence>
<dbReference type="AlphaFoldDB" id="A0A915CV42"/>
<feature type="region of interest" description="Disordered" evidence="1">
    <location>
        <begin position="75"/>
        <end position="113"/>
    </location>
</feature>
<keyword evidence="2" id="KW-1185">Reference proteome</keyword>
<sequence length="240" mass="26099">MPSQTTASPSNHLPLTSIHLEERDYAAQKCWVASRFSVPTSICNPKCNSFPPSNKPVKLDTGIACRSLDTGLDKQQKAGAKVVVKESSDSSGTKRPTTASSPNSGDTSNSKVRSCNIEKTDVKIHAPDDLSSQQLMDLGVIQQNYADSSVYNQVPRGDQEHNNNTNYLNVDPYNRKQKSSSSASGISITYSPPTYTDAASRDTNIRSGITLLEQLIKSHPICVAKVEPTNYFQSVAHIHS</sequence>
<dbReference type="WBParaSite" id="jg12973.1">
    <property type="protein sequence ID" value="jg12973.1"/>
    <property type="gene ID" value="jg12973"/>
</dbReference>
<feature type="compositionally biased region" description="Low complexity" evidence="1">
    <location>
        <begin position="179"/>
        <end position="191"/>
    </location>
</feature>
<proteinExistence type="predicted"/>
<organism evidence="2 3">
    <name type="scientific">Ditylenchus dipsaci</name>
    <dbReference type="NCBI Taxonomy" id="166011"/>
    <lineage>
        <taxon>Eukaryota</taxon>
        <taxon>Metazoa</taxon>
        <taxon>Ecdysozoa</taxon>
        <taxon>Nematoda</taxon>
        <taxon>Chromadorea</taxon>
        <taxon>Rhabditida</taxon>
        <taxon>Tylenchina</taxon>
        <taxon>Tylenchomorpha</taxon>
        <taxon>Sphaerularioidea</taxon>
        <taxon>Anguinidae</taxon>
        <taxon>Anguininae</taxon>
        <taxon>Ditylenchus</taxon>
    </lineage>
</organism>
<evidence type="ECO:0000256" key="1">
    <source>
        <dbReference type="SAM" id="MobiDB-lite"/>
    </source>
</evidence>
<protein>
    <submittedName>
        <fullName evidence="3">Uncharacterized protein</fullName>
    </submittedName>
</protein>
<feature type="region of interest" description="Disordered" evidence="1">
    <location>
        <begin position="153"/>
        <end position="201"/>
    </location>
</feature>